<protein>
    <submittedName>
        <fullName evidence="1">Uncharacterized protein</fullName>
    </submittedName>
</protein>
<dbReference type="AlphaFoldDB" id="A0A0A9SXE3"/>
<name>A0A0A9SXE3_ARUDO</name>
<reference evidence="1" key="1">
    <citation type="submission" date="2014-09" db="EMBL/GenBank/DDBJ databases">
        <authorList>
            <person name="Magalhaes I.L.F."/>
            <person name="Oliveira U."/>
            <person name="Santos F.R."/>
            <person name="Vidigal T.H.D.A."/>
            <person name="Brescovit A.D."/>
            <person name="Santos A.J."/>
        </authorList>
    </citation>
    <scope>NUCLEOTIDE SEQUENCE</scope>
    <source>
        <tissue evidence="1">Shoot tissue taken approximately 20 cm above the soil surface</tissue>
    </source>
</reference>
<dbReference type="EMBL" id="GBRH01242275">
    <property type="protein sequence ID" value="JAD55620.1"/>
    <property type="molecule type" value="Transcribed_RNA"/>
</dbReference>
<organism evidence="1">
    <name type="scientific">Arundo donax</name>
    <name type="common">Giant reed</name>
    <name type="synonym">Donax arundinaceus</name>
    <dbReference type="NCBI Taxonomy" id="35708"/>
    <lineage>
        <taxon>Eukaryota</taxon>
        <taxon>Viridiplantae</taxon>
        <taxon>Streptophyta</taxon>
        <taxon>Embryophyta</taxon>
        <taxon>Tracheophyta</taxon>
        <taxon>Spermatophyta</taxon>
        <taxon>Magnoliopsida</taxon>
        <taxon>Liliopsida</taxon>
        <taxon>Poales</taxon>
        <taxon>Poaceae</taxon>
        <taxon>PACMAD clade</taxon>
        <taxon>Arundinoideae</taxon>
        <taxon>Arundineae</taxon>
        <taxon>Arundo</taxon>
    </lineage>
</organism>
<evidence type="ECO:0000313" key="1">
    <source>
        <dbReference type="EMBL" id="JAD55620.1"/>
    </source>
</evidence>
<accession>A0A0A9SXE3</accession>
<sequence>MISQICNNEVHQDVRAFIKLEAIRSERNYYQTRVNLNISTHVLNITKLLSPILSN</sequence>
<reference evidence="1" key="2">
    <citation type="journal article" date="2015" name="Data Brief">
        <title>Shoot transcriptome of the giant reed, Arundo donax.</title>
        <authorList>
            <person name="Barrero R.A."/>
            <person name="Guerrero F.D."/>
            <person name="Moolhuijzen P."/>
            <person name="Goolsby J.A."/>
            <person name="Tidwell J."/>
            <person name="Bellgard S.E."/>
            <person name="Bellgard M.I."/>
        </authorList>
    </citation>
    <scope>NUCLEOTIDE SEQUENCE</scope>
    <source>
        <tissue evidence="1">Shoot tissue taken approximately 20 cm above the soil surface</tissue>
    </source>
</reference>
<proteinExistence type="predicted"/>